<dbReference type="PANTHER" id="PTHR43861">
    <property type="entry name" value="TRANS-ACONITATE 2-METHYLTRANSFERASE-RELATED"/>
    <property type="match status" value="1"/>
</dbReference>
<dbReference type="AlphaFoldDB" id="A0AAE3SM32"/>
<feature type="domain" description="Methyltransferase type 11" evidence="1">
    <location>
        <begin position="76"/>
        <end position="171"/>
    </location>
</feature>
<dbReference type="CDD" id="cd02440">
    <property type="entry name" value="AdoMet_MTases"/>
    <property type="match status" value="1"/>
</dbReference>
<dbReference type="EMBL" id="JAPFQP010000001">
    <property type="protein sequence ID" value="MCX2718020.1"/>
    <property type="molecule type" value="Genomic_DNA"/>
</dbReference>
<sequence>MKNLFIVISLGGLLACQGQEPKHRKEHAPGTANEYMHQSSVNDLASRFESPERDAYQKPEKVLSYLGNISGKKIMDIGSGSGYFSVKMAKKGARVIAADVNDEFQALIKERIEGEKIENLTTRKIPYDSPGLEDNEVDMVLMVNTYHHIENRPEYFAKVKNGLKSRGELVIIDFFDAEIPVGPRHHKIPIDTVISELKKAGYTHFQVEVNLLPYQYIIRCKMGLQ</sequence>
<keyword evidence="2" id="KW-0489">Methyltransferase</keyword>
<dbReference type="PROSITE" id="PS51257">
    <property type="entry name" value="PROKAR_LIPOPROTEIN"/>
    <property type="match status" value="1"/>
</dbReference>
<evidence type="ECO:0000313" key="3">
    <source>
        <dbReference type="Proteomes" id="UP001207116"/>
    </source>
</evidence>
<name>A0AAE3SM32_9FLAO</name>
<dbReference type="Proteomes" id="UP001207116">
    <property type="component" value="Unassembled WGS sequence"/>
</dbReference>
<organism evidence="2 3">
    <name type="scientific">Lentiprolixibacter aurantiacus</name>
    <dbReference type="NCBI Taxonomy" id="2993939"/>
    <lineage>
        <taxon>Bacteria</taxon>
        <taxon>Pseudomonadati</taxon>
        <taxon>Bacteroidota</taxon>
        <taxon>Flavobacteriia</taxon>
        <taxon>Flavobacteriales</taxon>
        <taxon>Flavobacteriaceae</taxon>
        <taxon>Lentiprolixibacter</taxon>
    </lineage>
</organism>
<protein>
    <submittedName>
        <fullName evidence="2">Class I SAM-dependent methyltransferase</fullName>
    </submittedName>
</protein>
<keyword evidence="2" id="KW-0808">Transferase</keyword>
<comment type="caution">
    <text evidence="2">The sequence shown here is derived from an EMBL/GenBank/DDBJ whole genome shotgun (WGS) entry which is preliminary data.</text>
</comment>
<dbReference type="InterPro" id="IPR029063">
    <property type="entry name" value="SAM-dependent_MTases_sf"/>
</dbReference>
<dbReference type="RefSeq" id="WP_266009967.1">
    <property type="nucleotide sequence ID" value="NZ_JAPFQP010000001.1"/>
</dbReference>
<gene>
    <name evidence="2" type="ORF">OO016_00275</name>
</gene>
<dbReference type="SUPFAM" id="SSF53335">
    <property type="entry name" value="S-adenosyl-L-methionine-dependent methyltransferases"/>
    <property type="match status" value="1"/>
</dbReference>
<dbReference type="Gene3D" id="3.40.50.150">
    <property type="entry name" value="Vaccinia Virus protein VP39"/>
    <property type="match status" value="1"/>
</dbReference>
<dbReference type="InterPro" id="IPR013216">
    <property type="entry name" value="Methyltransf_11"/>
</dbReference>
<dbReference type="Pfam" id="PF08241">
    <property type="entry name" value="Methyltransf_11"/>
    <property type="match status" value="1"/>
</dbReference>
<dbReference type="GO" id="GO:0032259">
    <property type="term" value="P:methylation"/>
    <property type="evidence" value="ECO:0007669"/>
    <property type="project" value="UniProtKB-KW"/>
</dbReference>
<evidence type="ECO:0000259" key="1">
    <source>
        <dbReference type="Pfam" id="PF08241"/>
    </source>
</evidence>
<keyword evidence="3" id="KW-1185">Reference proteome</keyword>
<accession>A0AAE3SM32</accession>
<proteinExistence type="predicted"/>
<dbReference type="GO" id="GO:0008757">
    <property type="term" value="F:S-adenosylmethionine-dependent methyltransferase activity"/>
    <property type="evidence" value="ECO:0007669"/>
    <property type="project" value="InterPro"/>
</dbReference>
<reference evidence="2" key="1">
    <citation type="submission" date="2022-11" db="EMBL/GenBank/DDBJ databases">
        <title>The characterization of three novel Bacteroidetes species and genomic analysis of their roles in tidal elemental geochemical cycles.</title>
        <authorList>
            <person name="Ma K.-J."/>
        </authorList>
    </citation>
    <scope>NUCLEOTIDE SEQUENCE</scope>
    <source>
        <strain evidence="2">M415</strain>
    </source>
</reference>
<evidence type="ECO:0000313" key="2">
    <source>
        <dbReference type="EMBL" id="MCX2718020.1"/>
    </source>
</evidence>